<dbReference type="Proteomes" id="UP001642720">
    <property type="component" value="Unassembled WGS sequence"/>
</dbReference>
<proteinExistence type="predicted"/>
<dbReference type="GeneID" id="300576434"/>
<evidence type="ECO:0000313" key="3">
    <source>
        <dbReference type="Proteomes" id="UP001642720"/>
    </source>
</evidence>
<evidence type="ECO:0000313" key="2">
    <source>
        <dbReference type="EMBL" id="TFB03124.1"/>
    </source>
</evidence>
<protein>
    <submittedName>
        <fullName evidence="2">Uncharacterized protein</fullName>
    </submittedName>
</protein>
<accession>A0ABY2H5B3</accession>
<gene>
    <name evidence="2" type="ORF">CCMA1212_004688</name>
</gene>
<feature type="region of interest" description="Disordered" evidence="1">
    <location>
        <begin position="1"/>
        <end position="23"/>
    </location>
</feature>
<name>A0ABY2H5B3_9HYPO</name>
<sequence>MELLDPGACGAQPPDRLRRRAPDRAPLLAPAPLSCASLRLSLTEISTASAVLHMTKCAIGQSSSLLLDLGQLHHTTALFPAAARSIGLFVSSWMHRCRFRHSIGLVV</sequence>
<reference evidence="2 3" key="1">
    <citation type="submission" date="2018-01" db="EMBL/GenBank/DDBJ databases">
        <title>Genome characterization of the sugarcane-associated fungus Trichoderma ghanense CCMA-1212 and their application in lignocelulose bioconversion.</title>
        <authorList>
            <person name="Steindorff A.S."/>
            <person name="Mendes T.D."/>
            <person name="Vilela E.S.D."/>
            <person name="Rodrigues D.S."/>
            <person name="Formighieri E.F."/>
            <person name="Melo I.S."/>
            <person name="Favaro L.C.L."/>
        </authorList>
    </citation>
    <scope>NUCLEOTIDE SEQUENCE [LARGE SCALE GENOMIC DNA]</scope>
    <source>
        <strain evidence="2 3">CCMA-1212</strain>
    </source>
</reference>
<dbReference type="EMBL" id="PPTA01000005">
    <property type="protein sequence ID" value="TFB03124.1"/>
    <property type="molecule type" value="Genomic_DNA"/>
</dbReference>
<comment type="caution">
    <text evidence="2">The sequence shown here is derived from an EMBL/GenBank/DDBJ whole genome shotgun (WGS) entry which is preliminary data.</text>
</comment>
<dbReference type="RefSeq" id="XP_073559325.1">
    <property type="nucleotide sequence ID" value="XM_073701984.1"/>
</dbReference>
<keyword evidence="3" id="KW-1185">Reference proteome</keyword>
<evidence type="ECO:0000256" key="1">
    <source>
        <dbReference type="SAM" id="MobiDB-lite"/>
    </source>
</evidence>
<organism evidence="2 3">
    <name type="scientific">Trichoderma ghanense</name>
    <dbReference type="NCBI Taxonomy" id="65468"/>
    <lineage>
        <taxon>Eukaryota</taxon>
        <taxon>Fungi</taxon>
        <taxon>Dikarya</taxon>
        <taxon>Ascomycota</taxon>
        <taxon>Pezizomycotina</taxon>
        <taxon>Sordariomycetes</taxon>
        <taxon>Hypocreomycetidae</taxon>
        <taxon>Hypocreales</taxon>
        <taxon>Hypocreaceae</taxon>
        <taxon>Trichoderma</taxon>
    </lineage>
</organism>